<accession>A0A9X1Y2D6</accession>
<feature type="domain" description="NAD(P)-binding" evidence="1">
    <location>
        <begin position="4"/>
        <end position="299"/>
    </location>
</feature>
<dbReference type="Gene3D" id="3.40.50.720">
    <property type="entry name" value="NAD(P)-binding Rossmann-like Domain"/>
    <property type="match status" value="1"/>
</dbReference>
<dbReference type="CDD" id="cd05260">
    <property type="entry name" value="GDP_MD_SDR_e"/>
    <property type="match status" value="1"/>
</dbReference>
<dbReference type="Gene3D" id="3.90.25.10">
    <property type="entry name" value="UDP-galactose 4-epimerase, domain 1"/>
    <property type="match status" value="1"/>
</dbReference>
<evidence type="ECO:0000313" key="3">
    <source>
        <dbReference type="Proteomes" id="UP001139534"/>
    </source>
</evidence>
<gene>
    <name evidence="2" type="ORF">M0651_18725</name>
</gene>
<dbReference type="SUPFAM" id="SSF51735">
    <property type="entry name" value="NAD(P)-binding Rossmann-fold domains"/>
    <property type="match status" value="1"/>
</dbReference>
<name>A0A9X1Y2D6_9BACL</name>
<reference evidence="2" key="1">
    <citation type="submission" date="2022-04" db="EMBL/GenBank/DDBJ databases">
        <authorList>
            <person name="Seo M.-J."/>
        </authorList>
    </citation>
    <scope>NUCLEOTIDE SEQUENCE</scope>
    <source>
        <strain evidence="2">MBLB2552</strain>
    </source>
</reference>
<evidence type="ECO:0000259" key="1">
    <source>
        <dbReference type="Pfam" id="PF16363"/>
    </source>
</evidence>
<keyword evidence="3" id="KW-1185">Reference proteome</keyword>
<dbReference type="InterPro" id="IPR036291">
    <property type="entry name" value="NAD(P)-bd_dom_sf"/>
</dbReference>
<comment type="caution">
    <text evidence="2">The sequence shown here is derived from an EMBL/GenBank/DDBJ whole genome shotgun (WGS) entry which is preliminary data.</text>
</comment>
<dbReference type="Proteomes" id="UP001139534">
    <property type="component" value="Unassembled WGS sequence"/>
</dbReference>
<protein>
    <submittedName>
        <fullName evidence="2">GDP-mannose 4,6-dehydratase</fullName>
    </submittedName>
</protein>
<dbReference type="AlphaFoldDB" id="A0A9X1Y2D6"/>
<proteinExistence type="predicted"/>
<sequence length="317" mass="35149">MKALITGVTGFVGSYLCRRLLDAGCEVVGLARSIKTDDNEIRLISCDVTDEAHLRKVLKKEKPDQIYHLAGSAFVPFTIKEPRVTYNTIVNGTLSLYEALRGLDVAPKVLFVGSAAVYGEGSGSAFKESDLMKPVNPYAGAKACADLISEQYANTYEMNIIRVRPFNHTGPRQSPAFVCSSFAKQVAEIEIGATSELTVGNLNVKRDFLDVRDVVDAYFLLMEKGVSGEVYNVSSQQAVSVSDLLDLLTQLSKVKSLNIEVDPNKLRHNETPVKFGDSSKIRKEIGWEPTHKIEQTMSDLLDYWRMFIREGKGWKGQ</sequence>
<dbReference type="PANTHER" id="PTHR43000">
    <property type="entry name" value="DTDP-D-GLUCOSE 4,6-DEHYDRATASE-RELATED"/>
    <property type="match status" value="1"/>
</dbReference>
<dbReference type="Pfam" id="PF16363">
    <property type="entry name" value="GDP_Man_Dehyd"/>
    <property type="match status" value="1"/>
</dbReference>
<evidence type="ECO:0000313" key="2">
    <source>
        <dbReference type="EMBL" id="MCK8489211.1"/>
    </source>
</evidence>
<organism evidence="2 3">
    <name type="scientific">Paenibacillus mellifer</name>
    <dbReference type="NCBI Taxonomy" id="2937794"/>
    <lineage>
        <taxon>Bacteria</taxon>
        <taxon>Bacillati</taxon>
        <taxon>Bacillota</taxon>
        <taxon>Bacilli</taxon>
        <taxon>Bacillales</taxon>
        <taxon>Paenibacillaceae</taxon>
        <taxon>Paenibacillus</taxon>
    </lineage>
</organism>
<dbReference type="InterPro" id="IPR016040">
    <property type="entry name" value="NAD(P)-bd_dom"/>
</dbReference>
<dbReference type="RefSeq" id="WP_248553253.1">
    <property type="nucleotide sequence ID" value="NZ_JALPRK010000021.1"/>
</dbReference>
<dbReference type="EMBL" id="JALPRK010000021">
    <property type="protein sequence ID" value="MCK8489211.1"/>
    <property type="molecule type" value="Genomic_DNA"/>
</dbReference>